<organism evidence="2 3">
    <name type="scientific">Elysia marginata</name>
    <dbReference type="NCBI Taxonomy" id="1093978"/>
    <lineage>
        <taxon>Eukaryota</taxon>
        <taxon>Metazoa</taxon>
        <taxon>Spiralia</taxon>
        <taxon>Lophotrochozoa</taxon>
        <taxon>Mollusca</taxon>
        <taxon>Gastropoda</taxon>
        <taxon>Heterobranchia</taxon>
        <taxon>Euthyneura</taxon>
        <taxon>Panpulmonata</taxon>
        <taxon>Sacoglossa</taxon>
        <taxon>Placobranchoidea</taxon>
        <taxon>Plakobranchidae</taxon>
        <taxon>Elysia</taxon>
    </lineage>
</organism>
<protein>
    <submittedName>
        <fullName evidence="2">Uncharacterized protein</fullName>
    </submittedName>
</protein>
<evidence type="ECO:0000313" key="2">
    <source>
        <dbReference type="EMBL" id="GFS03479.1"/>
    </source>
</evidence>
<proteinExistence type="predicted"/>
<dbReference type="Proteomes" id="UP000762676">
    <property type="component" value="Unassembled WGS sequence"/>
</dbReference>
<name>A0AAV4HZ28_9GAST</name>
<sequence length="85" mass="9809">MAASLLICVLYIPITCSIIKGKGKGKEITDEDVIEELAKQTANEQLRFIPVIYVCTRIWGSLHFLFTRYPEEANLRSSDWLMLFR</sequence>
<gene>
    <name evidence="2" type="ORF">ElyMa_004632900</name>
</gene>
<feature type="signal peptide" evidence="1">
    <location>
        <begin position="1"/>
        <end position="17"/>
    </location>
</feature>
<evidence type="ECO:0000313" key="3">
    <source>
        <dbReference type="Proteomes" id="UP000762676"/>
    </source>
</evidence>
<evidence type="ECO:0000256" key="1">
    <source>
        <dbReference type="SAM" id="SignalP"/>
    </source>
</evidence>
<feature type="chain" id="PRO_5043819982" evidence="1">
    <location>
        <begin position="18"/>
        <end position="85"/>
    </location>
</feature>
<keyword evidence="3" id="KW-1185">Reference proteome</keyword>
<dbReference type="EMBL" id="BMAT01009300">
    <property type="protein sequence ID" value="GFS03479.1"/>
    <property type="molecule type" value="Genomic_DNA"/>
</dbReference>
<comment type="caution">
    <text evidence="2">The sequence shown here is derived from an EMBL/GenBank/DDBJ whole genome shotgun (WGS) entry which is preliminary data.</text>
</comment>
<reference evidence="2 3" key="1">
    <citation type="journal article" date="2021" name="Elife">
        <title>Chloroplast acquisition without the gene transfer in kleptoplastic sea slugs, Plakobranchus ocellatus.</title>
        <authorList>
            <person name="Maeda T."/>
            <person name="Takahashi S."/>
            <person name="Yoshida T."/>
            <person name="Shimamura S."/>
            <person name="Takaki Y."/>
            <person name="Nagai Y."/>
            <person name="Toyoda A."/>
            <person name="Suzuki Y."/>
            <person name="Arimoto A."/>
            <person name="Ishii H."/>
            <person name="Satoh N."/>
            <person name="Nishiyama T."/>
            <person name="Hasebe M."/>
            <person name="Maruyama T."/>
            <person name="Minagawa J."/>
            <person name="Obokata J."/>
            <person name="Shigenobu S."/>
        </authorList>
    </citation>
    <scope>NUCLEOTIDE SEQUENCE [LARGE SCALE GENOMIC DNA]</scope>
</reference>
<keyword evidence="1" id="KW-0732">Signal</keyword>
<accession>A0AAV4HZ28</accession>
<feature type="non-terminal residue" evidence="2">
    <location>
        <position position="85"/>
    </location>
</feature>
<dbReference type="AlphaFoldDB" id="A0AAV4HZ28"/>